<organism evidence="1 2">
    <name type="scientific">Beauveria bassiana</name>
    <name type="common">White muscardine disease fungus</name>
    <name type="synonym">Tritirachium shiotae</name>
    <dbReference type="NCBI Taxonomy" id="176275"/>
    <lineage>
        <taxon>Eukaryota</taxon>
        <taxon>Fungi</taxon>
        <taxon>Dikarya</taxon>
        <taxon>Ascomycota</taxon>
        <taxon>Pezizomycotina</taxon>
        <taxon>Sordariomycetes</taxon>
        <taxon>Hypocreomycetidae</taxon>
        <taxon>Hypocreales</taxon>
        <taxon>Cordycipitaceae</taxon>
        <taxon>Beauveria</taxon>
    </lineage>
</organism>
<evidence type="ECO:0000313" key="1">
    <source>
        <dbReference type="EMBL" id="PMB65267.1"/>
    </source>
</evidence>
<dbReference type="EMBL" id="MRVG01000010">
    <property type="protein sequence ID" value="PMB65267.1"/>
    <property type="molecule type" value="Genomic_DNA"/>
</dbReference>
<proteinExistence type="predicted"/>
<reference evidence="1 2" key="1">
    <citation type="journal article" date="2016" name="Appl. Microbiol. Biotechnol.">
        <title>Characterization of T-DNA insertion mutants with decreased virulence in the entomopathogenic fungus Beauveria bassiana JEF-007.</title>
        <authorList>
            <person name="Kim S."/>
            <person name="Lee S.J."/>
            <person name="Nai Y.S."/>
            <person name="Yu J.S."/>
            <person name="Lee M.R."/>
            <person name="Yang Y.T."/>
            <person name="Kim J.S."/>
        </authorList>
    </citation>
    <scope>NUCLEOTIDE SEQUENCE [LARGE SCALE GENOMIC DNA]</scope>
    <source>
        <strain evidence="1 2">JEF-007</strain>
    </source>
</reference>
<gene>
    <name evidence="1" type="ORF">BM221_008623</name>
</gene>
<protein>
    <submittedName>
        <fullName evidence="1">Uncharacterized protein</fullName>
    </submittedName>
</protein>
<name>A0A2N6NDE1_BEABA</name>
<accession>A0A2N6NDE1</accession>
<sequence>MATLIDSLVLSSTYNTLPLISHVAAAPKDQYHDLQDLRQLLHKHNVPKGVSVRLIHKHFDTTDGEVMVFDKIPVPGHGSVKIMKPTVPPKNHQLQGIHYFVDGDASLQAYEYGVCNVPDMSGFESFLAEFCDLVSERGLQRIFGLKLQCEDDADQTGWTEVDRDLQGTPEDVQTQYNLQARANHLQALQTLQ</sequence>
<evidence type="ECO:0000313" key="2">
    <source>
        <dbReference type="Proteomes" id="UP000235728"/>
    </source>
</evidence>
<dbReference type="Proteomes" id="UP000235728">
    <property type="component" value="Unassembled WGS sequence"/>
</dbReference>
<dbReference type="AlphaFoldDB" id="A0A2N6NDE1"/>
<comment type="caution">
    <text evidence="1">The sequence shown here is derived from an EMBL/GenBank/DDBJ whole genome shotgun (WGS) entry which is preliminary data.</text>
</comment>